<dbReference type="HOGENOM" id="CLU_008392_5_3_10"/>
<dbReference type="Pfam" id="PF00933">
    <property type="entry name" value="Glyco_hydro_3"/>
    <property type="match status" value="1"/>
</dbReference>
<dbReference type="KEGG" id="cpc:Cpar_0120"/>
<comment type="similarity">
    <text evidence="2">Belongs to the glycosyl hydrolase 3 family.</text>
</comment>
<dbReference type="Gene3D" id="3.20.20.300">
    <property type="entry name" value="Glycoside hydrolase, family 3, N-terminal domain"/>
    <property type="match status" value="1"/>
</dbReference>
<evidence type="ECO:0000259" key="6">
    <source>
        <dbReference type="Pfam" id="PF00933"/>
    </source>
</evidence>
<keyword evidence="5" id="KW-0326">Glycosidase</keyword>
<evidence type="ECO:0000256" key="1">
    <source>
        <dbReference type="ARBA" id="ARBA00001231"/>
    </source>
</evidence>
<dbReference type="InterPro" id="IPR036881">
    <property type="entry name" value="Glyco_hydro_3_C_sf"/>
</dbReference>
<protein>
    <recommendedName>
        <fullName evidence="3">beta-N-acetylhexosaminidase</fullName>
        <ecNumber evidence="3">3.2.1.52</ecNumber>
    </recommendedName>
</protein>
<dbReference type="CAZy" id="GH3">
    <property type="family name" value="Glycoside Hydrolase Family 3"/>
</dbReference>
<dbReference type="GO" id="GO:0005975">
    <property type="term" value="P:carbohydrate metabolic process"/>
    <property type="evidence" value="ECO:0007669"/>
    <property type="project" value="InterPro"/>
</dbReference>
<dbReference type="Proteomes" id="UP000008811">
    <property type="component" value="Chromosome"/>
</dbReference>
<feature type="domain" description="Glycoside hydrolase family 3 N-terminal" evidence="6">
    <location>
        <begin position="44"/>
        <end position="361"/>
    </location>
</feature>
<dbReference type="OrthoDB" id="9805821at2"/>
<dbReference type="AlphaFoldDB" id="B3QRM6"/>
<dbReference type="SUPFAM" id="SSF52279">
    <property type="entry name" value="Beta-D-glucan exohydrolase, C-terminal domain"/>
    <property type="match status" value="1"/>
</dbReference>
<accession>B3QRM6</accession>
<dbReference type="EC" id="3.2.1.52" evidence="3"/>
<dbReference type="InterPro" id="IPR036962">
    <property type="entry name" value="Glyco_hydro_3_N_sf"/>
</dbReference>
<reference evidence="7" key="1">
    <citation type="submission" date="2008-06" db="EMBL/GenBank/DDBJ databases">
        <title>Complete sequence of Chlorobaculum parvum NCIB 8327.</title>
        <authorList>
            <consortium name="US DOE Joint Genome Institute"/>
            <person name="Lucas S."/>
            <person name="Copeland A."/>
            <person name="Lapidus A."/>
            <person name="Glavina del Rio T."/>
            <person name="Dalin E."/>
            <person name="Tice H."/>
            <person name="Bruce D."/>
            <person name="Goodwin L."/>
            <person name="Pitluck S."/>
            <person name="Schmutz J."/>
            <person name="Larimer F."/>
            <person name="Land M."/>
            <person name="Hauser L."/>
            <person name="Kyrpides N."/>
            <person name="Mikhailova N."/>
            <person name="Zhao F."/>
            <person name="Li T."/>
            <person name="Liu Z."/>
            <person name="Overmann J."/>
            <person name="Bryant D.A."/>
            <person name="Richardson P."/>
        </authorList>
    </citation>
    <scope>NUCLEOTIDE SEQUENCE [LARGE SCALE GENOMIC DNA]</scope>
    <source>
        <strain evidence="7">NCIB 8327</strain>
    </source>
</reference>
<dbReference type="GO" id="GO:0009254">
    <property type="term" value="P:peptidoglycan turnover"/>
    <property type="evidence" value="ECO:0007669"/>
    <property type="project" value="TreeGrafter"/>
</dbReference>
<evidence type="ECO:0000256" key="5">
    <source>
        <dbReference type="ARBA" id="ARBA00023295"/>
    </source>
</evidence>
<dbReference type="EMBL" id="CP001099">
    <property type="protein sequence ID" value="ACF10548.1"/>
    <property type="molecule type" value="Genomic_DNA"/>
</dbReference>
<comment type="catalytic activity">
    <reaction evidence="1">
        <text>Hydrolysis of terminal non-reducing N-acetyl-D-hexosamine residues in N-acetyl-beta-D-hexosaminides.</text>
        <dbReference type="EC" id="3.2.1.52"/>
    </reaction>
</comment>
<dbReference type="eggNOG" id="COG1472">
    <property type="taxonomic scope" value="Bacteria"/>
</dbReference>
<evidence type="ECO:0000256" key="3">
    <source>
        <dbReference type="ARBA" id="ARBA00012663"/>
    </source>
</evidence>
<dbReference type="Gene3D" id="3.40.50.1700">
    <property type="entry name" value="Glycoside hydrolase family 3 C-terminal domain"/>
    <property type="match status" value="1"/>
</dbReference>
<keyword evidence="4 7" id="KW-0378">Hydrolase</keyword>
<evidence type="ECO:0000313" key="7">
    <source>
        <dbReference type="EMBL" id="ACF10548.1"/>
    </source>
</evidence>
<evidence type="ECO:0000256" key="2">
    <source>
        <dbReference type="ARBA" id="ARBA00005336"/>
    </source>
</evidence>
<gene>
    <name evidence="7" type="ordered locus">Cpar_0120</name>
</gene>
<evidence type="ECO:0000313" key="8">
    <source>
        <dbReference type="Proteomes" id="UP000008811"/>
    </source>
</evidence>
<dbReference type="InterPro" id="IPR050226">
    <property type="entry name" value="NagZ_Beta-hexosaminidase"/>
</dbReference>
<dbReference type="InterPro" id="IPR001764">
    <property type="entry name" value="Glyco_hydro_3_N"/>
</dbReference>
<name>B3QRM6_CHLP8</name>
<organism evidence="7 8">
    <name type="scientific">Chlorobaculum parvum (strain DSM 263 / NCIMB 8327)</name>
    <name type="common">Chlorobium vibrioforme subsp. thiosulfatophilum</name>
    <dbReference type="NCBI Taxonomy" id="517417"/>
    <lineage>
        <taxon>Bacteria</taxon>
        <taxon>Pseudomonadati</taxon>
        <taxon>Chlorobiota</taxon>
        <taxon>Chlorobiia</taxon>
        <taxon>Chlorobiales</taxon>
        <taxon>Chlorobiaceae</taxon>
        <taxon>Chlorobaculum</taxon>
    </lineage>
</organism>
<dbReference type="PANTHER" id="PTHR30480:SF13">
    <property type="entry name" value="BETA-HEXOSAMINIDASE"/>
    <property type="match status" value="1"/>
</dbReference>
<dbReference type="PANTHER" id="PTHR30480">
    <property type="entry name" value="BETA-HEXOSAMINIDASE-RELATED"/>
    <property type="match status" value="1"/>
</dbReference>
<evidence type="ECO:0000256" key="4">
    <source>
        <dbReference type="ARBA" id="ARBA00022801"/>
    </source>
</evidence>
<dbReference type="STRING" id="517417.Cpar_0120"/>
<dbReference type="PROSITE" id="PS00775">
    <property type="entry name" value="GLYCOSYL_HYDROL_F3"/>
    <property type="match status" value="1"/>
</dbReference>
<dbReference type="InterPro" id="IPR017853">
    <property type="entry name" value="GH"/>
</dbReference>
<sequence length="570" mass="61882">MLQPGQATAKTTTVAPYTPEETDIKQLFNLELPWVEQTLQGMSIRQKVGQMIVAKVYARYTGDNDPEYRLISRLATEGKIGGIMFLKGDLESAARLANRFQNLSAVPLLVSADMERGLAMRLDGATEFPAAMAVSAAGDPELARSMGEIIAREARAVGIQQNYAPTVDLNINPANPVINTRSFGDRIPLVNTMSAAFIDGMQSNGLVATAKHFPGHGDVTVDSHLALPVLEGDRKRLERYELQPFRSAISQGVMSVMVGHLAVPKLTGSLEPASLSRKIVTGLLRKDLGFNGLIVTDALNMKALQSGGLTPEEVAVKAVEAGNDILLYPEDPERTFEAVCAAVESGKISERRIDQSVRRILLVKHWVGLDRQKLVDPSRLHELIGTSQSAKVAERLAEKSLTLVRDRDRMLPLSLPDSARVVNIMLNDRPGETFGSSFAKRLGREYAVSSIRLTPASGAKTFREASMLLSKADAVVLTTGIQAWSSTTSSRLTELQRDFVRSLPAILQQGTPIIFVSFGTPYIFTAFPEIGTALCAYSSNDYSEAAVIKTLKGELVPSGKLPVSLERPEP</sequence>
<dbReference type="GO" id="GO:0004563">
    <property type="term" value="F:beta-N-acetylhexosaminidase activity"/>
    <property type="evidence" value="ECO:0007669"/>
    <property type="project" value="UniProtKB-EC"/>
</dbReference>
<dbReference type="PRINTS" id="PR00133">
    <property type="entry name" value="GLHYDRLASE3"/>
</dbReference>
<dbReference type="InterPro" id="IPR019800">
    <property type="entry name" value="Glyco_hydro_3_AS"/>
</dbReference>
<dbReference type="SUPFAM" id="SSF51445">
    <property type="entry name" value="(Trans)glycosidases"/>
    <property type="match status" value="1"/>
</dbReference>
<proteinExistence type="inferred from homology"/>
<keyword evidence="8" id="KW-1185">Reference proteome</keyword>